<gene>
    <name evidence="7" type="ORF">E3W66_04065</name>
</gene>
<dbReference type="OrthoDB" id="196786at2"/>
<comment type="similarity">
    <text evidence="2">Belongs to the PpiC/parvulin rotamase family.</text>
</comment>
<evidence type="ECO:0000313" key="7">
    <source>
        <dbReference type="EMBL" id="TFH69115.1"/>
    </source>
</evidence>
<dbReference type="PANTHER" id="PTHR47245">
    <property type="entry name" value="PEPTIDYLPROLYL ISOMERASE"/>
    <property type="match status" value="1"/>
</dbReference>
<accession>A0A4Y8UJY5</accession>
<dbReference type="GO" id="GO:0003755">
    <property type="term" value="F:peptidyl-prolyl cis-trans isomerase activity"/>
    <property type="evidence" value="ECO:0007669"/>
    <property type="project" value="UniProtKB-KW"/>
</dbReference>
<dbReference type="InterPro" id="IPR000297">
    <property type="entry name" value="PPIase_PpiC"/>
</dbReference>
<keyword evidence="4" id="KW-0697">Rotamase</keyword>
<dbReference type="InterPro" id="IPR050245">
    <property type="entry name" value="PrsA_foldase"/>
</dbReference>
<evidence type="ECO:0000256" key="1">
    <source>
        <dbReference type="ARBA" id="ARBA00000971"/>
    </source>
</evidence>
<keyword evidence="5" id="KW-0812">Transmembrane</keyword>
<keyword evidence="8" id="KW-1185">Reference proteome</keyword>
<evidence type="ECO:0000256" key="4">
    <source>
        <dbReference type="ARBA" id="ARBA00023110"/>
    </source>
</evidence>
<proteinExistence type="inferred from homology"/>
<name>A0A4Y8UJY5_9GAMM</name>
<comment type="catalytic activity">
    <reaction evidence="1">
        <text>[protein]-peptidylproline (omega=180) = [protein]-peptidylproline (omega=0)</text>
        <dbReference type="Rhea" id="RHEA:16237"/>
        <dbReference type="Rhea" id="RHEA-COMP:10747"/>
        <dbReference type="Rhea" id="RHEA-COMP:10748"/>
        <dbReference type="ChEBI" id="CHEBI:83833"/>
        <dbReference type="ChEBI" id="CHEBI:83834"/>
        <dbReference type="EC" id="5.2.1.8"/>
    </reaction>
</comment>
<evidence type="ECO:0000256" key="3">
    <source>
        <dbReference type="ARBA" id="ARBA00013194"/>
    </source>
</evidence>
<keyword evidence="5" id="KW-1133">Transmembrane helix</keyword>
<evidence type="ECO:0000259" key="6">
    <source>
        <dbReference type="Pfam" id="PF13145"/>
    </source>
</evidence>
<organism evidence="7 8">
    <name type="scientific">Gammaproteobacteria bacterium LSUCC0057</name>
    <dbReference type="NCBI Taxonomy" id="2559237"/>
    <lineage>
        <taxon>Bacteria</taxon>
        <taxon>Pseudomonadati</taxon>
        <taxon>Pseudomonadota</taxon>
        <taxon>Gammaproteobacteria</taxon>
        <taxon>Cellvibrionales</taxon>
        <taxon>Porticoccaceae</taxon>
        <taxon>SAR92 clade</taxon>
    </lineage>
</organism>
<dbReference type="EMBL" id="SPIA01000001">
    <property type="protein sequence ID" value="TFH69115.1"/>
    <property type="molecule type" value="Genomic_DNA"/>
</dbReference>
<keyword evidence="5" id="KW-0472">Membrane</keyword>
<evidence type="ECO:0000256" key="5">
    <source>
        <dbReference type="SAM" id="Phobius"/>
    </source>
</evidence>
<evidence type="ECO:0000256" key="2">
    <source>
        <dbReference type="ARBA" id="ARBA00007656"/>
    </source>
</evidence>
<dbReference type="PANTHER" id="PTHR47245:SF2">
    <property type="entry name" value="PEPTIDYL-PROLYL CIS-TRANS ISOMERASE HP_0175-RELATED"/>
    <property type="match status" value="1"/>
</dbReference>
<dbReference type="Pfam" id="PF13145">
    <property type="entry name" value="Rotamase_2"/>
    <property type="match status" value="1"/>
</dbReference>
<feature type="transmembrane region" description="Helical" evidence="5">
    <location>
        <begin position="12"/>
        <end position="31"/>
    </location>
</feature>
<evidence type="ECO:0000313" key="8">
    <source>
        <dbReference type="Proteomes" id="UP000298133"/>
    </source>
</evidence>
<keyword evidence="7" id="KW-0413">Isomerase</keyword>
<dbReference type="Proteomes" id="UP000298133">
    <property type="component" value="Unassembled WGS sequence"/>
</dbReference>
<dbReference type="AlphaFoldDB" id="A0A4Y8UJY5"/>
<feature type="domain" description="PpiC" evidence="6">
    <location>
        <begin position="129"/>
        <end position="263"/>
    </location>
</feature>
<comment type="caution">
    <text evidence="7">The sequence shown here is derived from an EMBL/GenBank/DDBJ whole genome shotgun (WGS) entry which is preliminary data.</text>
</comment>
<dbReference type="EC" id="5.2.1.8" evidence="3"/>
<sequence>MSANPKTRWWREPLLHFLLIGGLFFALYSWLDARSGEQLEQQIVVDEAALVSFMQFRAKQFDPPRFRAELAAMAAQPRQTLIDEYIREEVLYREALKLGMDREDYIIRRRMVQKLEFITRGLSEFEQSPSEQQLQTFFQQRQQQYRQPAELTLTHIFFDRERHGDARQMAQRELAQLELQPLDFAAALGRGDYFPFHKNYIEKSQQVIASHFGSAAASRLFEGLAGQQLPLQQWFGPIESAYGWHLFLVSHFQPSQLPAFAEVAAQVASDMRREQESELQQRAIDAIIQQYAIDYRYAP</sequence>
<reference evidence="7 8" key="1">
    <citation type="submission" date="2019-03" db="EMBL/GenBank/DDBJ databases">
        <title>Draft genome of Gammaproteobacteria bacterium LSUCC0057, a member of the SAR92 clade.</title>
        <authorList>
            <person name="Lanclos V.C."/>
            <person name="Doiron C."/>
            <person name="Henson M.W."/>
            <person name="Thrash J.C."/>
        </authorList>
    </citation>
    <scope>NUCLEOTIDE SEQUENCE [LARGE SCALE GENOMIC DNA]</scope>
    <source>
        <strain evidence="7 8">LSUCC0057</strain>
    </source>
</reference>
<protein>
    <recommendedName>
        <fullName evidence="3">peptidylprolyl isomerase</fullName>
        <ecNumber evidence="3">5.2.1.8</ecNumber>
    </recommendedName>
</protein>